<protein>
    <submittedName>
        <fullName evidence="2">Uncharacterized protein</fullName>
    </submittedName>
</protein>
<feature type="region of interest" description="Disordered" evidence="1">
    <location>
        <begin position="454"/>
        <end position="492"/>
    </location>
</feature>
<name>A0ABQ8U7F4_9EUKA</name>
<sequence length="492" mass="55722">MPEQKRARVGDAAQPALTLSDLPQPLFKLVVLYLLDDDEDEYEDHTPPSSLRKEHIRSLLLVSRDISRLTSEIFSMETLDYAALVQTANPFTVASPDQTGGKEAILLSRLEVLRTQRLANQTAARRYLVGMPDTVDGLVRQTLEEVAKDLDTLRANLVQDRARLADYPETEKYRGWRNKMQGHIVQTLDDLKTTKKHARQLGPVLKRLHLILPRLQCVRFTAGHRGADALGGECDNVVCHSRNVWMRGRNAGVVVRIDMPWEEVRDNMTGFVEEGGLPCEPVWELSPECQEDGHGNLPIFLELKESRLVVLHIFEDSARCEKTISSLLSVSRQINRMTSELFSLETMNYAEMTHNPFVSASPAQTGGRDALLLSRLEVLRARRLSNAASAHRFLAGLPNRVEEFIREFLGRCARDGEDEFFRAQEELTRIPDYPHCQAMRTQAEETIKKSLDRMRAGEVREISKQEGTVASSPKGKEDTVYPEQPKSNTKNR</sequence>
<gene>
    <name evidence="2" type="ORF">PAPYR_11503</name>
</gene>
<evidence type="ECO:0000256" key="1">
    <source>
        <dbReference type="SAM" id="MobiDB-lite"/>
    </source>
</evidence>
<comment type="caution">
    <text evidence="2">The sequence shown here is derived from an EMBL/GenBank/DDBJ whole genome shotgun (WGS) entry which is preliminary data.</text>
</comment>
<feature type="compositionally biased region" description="Basic and acidic residues" evidence="1">
    <location>
        <begin position="454"/>
        <end position="464"/>
    </location>
</feature>
<reference evidence="2" key="1">
    <citation type="journal article" date="2022" name="bioRxiv">
        <title>Genomics of Preaxostyla Flagellates Illuminates Evolutionary Transitions and the Path Towards Mitochondrial Loss.</title>
        <authorList>
            <person name="Novak L.V.F."/>
            <person name="Treitli S.C."/>
            <person name="Pyrih J."/>
            <person name="Halakuc P."/>
            <person name="Pipaliya S.V."/>
            <person name="Vacek V."/>
            <person name="Brzon O."/>
            <person name="Soukal P."/>
            <person name="Eme L."/>
            <person name="Dacks J.B."/>
            <person name="Karnkowska A."/>
            <person name="Elias M."/>
            <person name="Hampl V."/>
        </authorList>
    </citation>
    <scope>NUCLEOTIDE SEQUENCE</scope>
    <source>
        <strain evidence="2">RCP-MX</strain>
    </source>
</reference>
<organism evidence="2 3">
    <name type="scientific">Paratrimastix pyriformis</name>
    <dbReference type="NCBI Taxonomy" id="342808"/>
    <lineage>
        <taxon>Eukaryota</taxon>
        <taxon>Metamonada</taxon>
        <taxon>Preaxostyla</taxon>
        <taxon>Paratrimastigidae</taxon>
        <taxon>Paratrimastix</taxon>
    </lineage>
</organism>
<evidence type="ECO:0000313" key="3">
    <source>
        <dbReference type="Proteomes" id="UP001141327"/>
    </source>
</evidence>
<evidence type="ECO:0000313" key="2">
    <source>
        <dbReference type="EMBL" id="KAJ4453918.1"/>
    </source>
</evidence>
<dbReference type="EMBL" id="JAPMOS010000202">
    <property type="protein sequence ID" value="KAJ4453918.1"/>
    <property type="molecule type" value="Genomic_DNA"/>
</dbReference>
<dbReference type="Proteomes" id="UP001141327">
    <property type="component" value="Unassembled WGS sequence"/>
</dbReference>
<accession>A0ABQ8U7F4</accession>
<proteinExistence type="predicted"/>
<keyword evidence="3" id="KW-1185">Reference proteome</keyword>